<evidence type="ECO:0000313" key="7">
    <source>
        <dbReference type="Proteomes" id="UP001168821"/>
    </source>
</evidence>
<keyword evidence="4" id="KW-0597">Phosphoprotein</keyword>
<dbReference type="GO" id="GO:0016324">
    <property type="term" value="C:apical plasma membrane"/>
    <property type="evidence" value="ECO:0007669"/>
    <property type="project" value="TreeGrafter"/>
</dbReference>
<dbReference type="GO" id="GO:0043066">
    <property type="term" value="P:negative regulation of apoptotic process"/>
    <property type="evidence" value="ECO:0007669"/>
    <property type="project" value="InterPro"/>
</dbReference>
<dbReference type="GO" id="GO:0005739">
    <property type="term" value="C:mitochondrion"/>
    <property type="evidence" value="ECO:0007669"/>
    <property type="project" value="TreeGrafter"/>
</dbReference>
<comment type="caution">
    <text evidence="6">The sequence shown here is derived from an EMBL/GenBank/DDBJ whole genome shotgun (WGS) entry which is preliminary data.</text>
</comment>
<protein>
    <recommendedName>
        <fullName evidence="8">HCLS1-associated protein X-1</fullName>
    </recommendedName>
</protein>
<dbReference type="Proteomes" id="UP001168821">
    <property type="component" value="Unassembled WGS sequence"/>
</dbReference>
<dbReference type="PANTHER" id="PTHR14938:SF2">
    <property type="entry name" value="HCLS1-ASSOCIATED PROTEIN X-1"/>
    <property type="match status" value="1"/>
</dbReference>
<evidence type="ECO:0000256" key="3">
    <source>
        <dbReference type="ARBA" id="ARBA00022490"/>
    </source>
</evidence>
<evidence type="ECO:0000256" key="5">
    <source>
        <dbReference type="SAM" id="MobiDB-lite"/>
    </source>
</evidence>
<dbReference type="GO" id="GO:0030833">
    <property type="term" value="P:regulation of actin filament polymerization"/>
    <property type="evidence" value="ECO:0007669"/>
    <property type="project" value="TreeGrafter"/>
</dbReference>
<keyword evidence="7" id="KW-1185">Reference proteome</keyword>
<comment type="subcellular location">
    <subcellularLocation>
        <location evidence="1">Cytoplasm</location>
    </subcellularLocation>
</comment>
<accession>A0AA38MET9</accession>
<dbReference type="Pfam" id="PF10248">
    <property type="entry name" value="Mlf1IP"/>
    <property type="match status" value="1"/>
</dbReference>
<evidence type="ECO:0000256" key="1">
    <source>
        <dbReference type="ARBA" id="ARBA00004496"/>
    </source>
</evidence>
<dbReference type="GO" id="GO:0016529">
    <property type="term" value="C:sarcoplasmic reticulum"/>
    <property type="evidence" value="ECO:0007669"/>
    <property type="project" value="TreeGrafter"/>
</dbReference>
<dbReference type="GO" id="GO:0030136">
    <property type="term" value="C:clathrin-coated vesicle"/>
    <property type="evidence" value="ECO:0007669"/>
    <property type="project" value="TreeGrafter"/>
</dbReference>
<sequence>MDWFDKFKRFLGVPPRQEIPPYNDQDRPSVPSPYSRDDEFPSPFHGTPNQSFSIFTNPLEIHKYFEQQMSEMLRSFGFQEFPQIEIFTEGFDGPVIEEIPDDDNESGDLREQFLKPGYEKAVTGESEEKRDVDIDGKLDMRDWGSVFRGERAMTPYERPERPKTQFFGQSVTTKTVRNPDGSFETHHTVRDSQGNEETTIRRKVDDKEYTITKRRDKDGKEETIENLVNLDEKEVDKFFPKQDMPQLHQQPWPFFDRFFK</sequence>
<evidence type="ECO:0000256" key="2">
    <source>
        <dbReference type="ARBA" id="ARBA00008332"/>
    </source>
</evidence>
<dbReference type="AlphaFoldDB" id="A0AA38MET9"/>
<evidence type="ECO:0000256" key="4">
    <source>
        <dbReference type="ARBA" id="ARBA00022553"/>
    </source>
</evidence>
<dbReference type="EMBL" id="JALNTZ010000004">
    <property type="protein sequence ID" value="KAJ3653274.1"/>
    <property type="molecule type" value="Genomic_DNA"/>
</dbReference>
<name>A0AA38MET9_9CUCU</name>
<dbReference type="InterPro" id="IPR017248">
    <property type="entry name" value="HAX-1"/>
</dbReference>
<evidence type="ECO:0000313" key="6">
    <source>
        <dbReference type="EMBL" id="KAJ3653274.1"/>
    </source>
</evidence>
<feature type="region of interest" description="Disordered" evidence="5">
    <location>
        <begin position="14"/>
        <end position="49"/>
    </location>
</feature>
<feature type="region of interest" description="Disordered" evidence="5">
    <location>
        <begin position="174"/>
        <end position="199"/>
    </location>
</feature>
<dbReference type="InterPro" id="IPR019376">
    <property type="entry name" value="Myeloid_leukemia_factor"/>
</dbReference>
<comment type="similarity">
    <text evidence="2">Belongs to the MLF family.</text>
</comment>
<keyword evidence="3" id="KW-0963">Cytoplasm</keyword>
<reference evidence="6" key="1">
    <citation type="journal article" date="2023" name="G3 (Bethesda)">
        <title>Whole genome assemblies of Zophobas morio and Tenebrio molitor.</title>
        <authorList>
            <person name="Kaur S."/>
            <person name="Stinson S.A."/>
            <person name="diCenzo G.C."/>
        </authorList>
    </citation>
    <scope>NUCLEOTIDE SEQUENCE</scope>
    <source>
        <strain evidence="6">QUZm001</strain>
    </source>
</reference>
<dbReference type="PANTHER" id="PTHR14938">
    <property type="entry name" value="HCLS1-ASSOCIATED PROTEIN X-1"/>
    <property type="match status" value="1"/>
</dbReference>
<evidence type="ECO:0008006" key="8">
    <source>
        <dbReference type="Google" id="ProtNLM"/>
    </source>
</evidence>
<gene>
    <name evidence="6" type="ORF">Zmor_012534</name>
</gene>
<dbReference type="GO" id="GO:0015629">
    <property type="term" value="C:actin cytoskeleton"/>
    <property type="evidence" value="ECO:0007669"/>
    <property type="project" value="TreeGrafter"/>
</dbReference>
<organism evidence="6 7">
    <name type="scientific">Zophobas morio</name>
    <dbReference type="NCBI Taxonomy" id="2755281"/>
    <lineage>
        <taxon>Eukaryota</taxon>
        <taxon>Metazoa</taxon>
        <taxon>Ecdysozoa</taxon>
        <taxon>Arthropoda</taxon>
        <taxon>Hexapoda</taxon>
        <taxon>Insecta</taxon>
        <taxon>Pterygota</taxon>
        <taxon>Neoptera</taxon>
        <taxon>Endopterygota</taxon>
        <taxon>Coleoptera</taxon>
        <taxon>Polyphaga</taxon>
        <taxon>Cucujiformia</taxon>
        <taxon>Tenebrionidae</taxon>
        <taxon>Zophobas</taxon>
    </lineage>
</organism>
<proteinExistence type="inferred from homology"/>